<feature type="domain" description="BHLH" evidence="6">
    <location>
        <begin position="229"/>
        <end position="281"/>
    </location>
</feature>
<evidence type="ECO:0000259" key="6">
    <source>
        <dbReference type="PROSITE" id="PS50888"/>
    </source>
</evidence>
<feature type="compositionally biased region" description="Low complexity" evidence="5">
    <location>
        <begin position="75"/>
        <end position="106"/>
    </location>
</feature>
<dbReference type="InterPro" id="IPR011598">
    <property type="entry name" value="bHLH_dom"/>
</dbReference>
<proteinExistence type="predicted"/>
<dbReference type="InterPro" id="IPR036638">
    <property type="entry name" value="HLH_DNA-bd_sf"/>
</dbReference>
<dbReference type="KEGG" id="ipu:108273269"/>
<dbReference type="STRING" id="7998.ENSIPUP00000024614"/>
<keyword evidence="1" id="KW-0805">Transcription regulation</keyword>
<dbReference type="SMART" id="SM00353">
    <property type="entry name" value="HLH"/>
    <property type="match status" value="1"/>
</dbReference>
<name>A0A2D0S576_ICTPU</name>
<dbReference type="GO" id="GO:0000978">
    <property type="term" value="F:RNA polymerase II cis-regulatory region sequence-specific DNA binding"/>
    <property type="evidence" value="ECO:0007669"/>
    <property type="project" value="TreeGrafter"/>
</dbReference>
<evidence type="ECO:0000256" key="3">
    <source>
        <dbReference type="ARBA" id="ARBA00023163"/>
    </source>
</evidence>
<dbReference type="GeneID" id="108273269"/>
<dbReference type="RefSeq" id="XP_017337914.1">
    <property type="nucleotide sequence ID" value="XM_017482425.3"/>
</dbReference>
<evidence type="ECO:0000313" key="8">
    <source>
        <dbReference type="RefSeq" id="XP_017337914.1"/>
    </source>
</evidence>
<dbReference type="Proteomes" id="UP000221080">
    <property type="component" value="Chromosome 12"/>
</dbReference>
<evidence type="ECO:0000256" key="1">
    <source>
        <dbReference type="ARBA" id="ARBA00023015"/>
    </source>
</evidence>
<accession>A0A2D0S576</accession>
<evidence type="ECO:0000256" key="2">
    <source>
        <dbReference type="ARBA" id="ARBA00023125"/>
    </source>
</evidence>
<dbReference type="GO" id="GO:0000981">
    <property type="term" value="F:DNA-binding transcription factor activity, RNA polymerase II-specific"/>
    <property type="evidence" value="ECO:0007669"/>
    <property type="project" value="InterPro"/>
</dbReference>
<feature type="compositionally biased region" description="Low complexity" evidence="5">
    <location>
        <begin position="24"/>
        <end position="34"/>
    </location>
</feature>
<dbReference type="OrthoDB" id="10069510at2759"/>
<dbReference type="RefSeq" id="XP_053540231.1">
    <property type="nucleotide sequence ID" value="XM_053684256.1"/>
</dbReference>
<protein>
    <recommendedName>
        <fullName evidence="4">Stem cell protein</fullName>
    </recommendedName>
</protein>
<feature type="region of interest" description="Disordered" evidence="5">
    <location>
        <begin position="293"/>
        <end position="320"/>
    </location>
</feature>
<organism evidence="7 8">
    <name type="scientific">Ictalurus punctatus</name>
    <name type="common">Channel catfish</name>
    <name type="synonym">Silurus punctatus</name>
    <dbReference type="NCBI Taxonomy" id="7998"/>
    <lineage>
        <taxon>Eukaryota</taxon>
        <taxon>Metazoa</taxon>
        <taxon>Chordata</taxon>
        <taxon>Craniata</taxon>
        <taxon>Vertebrata</taxon>
        <taxon>Euteleostomi</taxon>
        <taxon>Actinopterygii</taxon>
        <taxon>Neopterygii</taxon>
        <taxon>Teleostei</taxon>
        <taxon>Ostariophysi</taxon>
        <taxon>Siluriformes</taxon>
        <taxon>Ictaluridae</taxon>
        <taxon>Ictalurus</taxon>
    </lineage>
</organism>
<dbReference type="SUPFAM" id="SSF47459">
    <property type="entry name" value="HLH, helix-loop-helix DNA-binding domain"/>
    <property type="match status" value="1"/>
</dbReference>
<evidence type="ECO:0000256" key="4">
    <source>
        <dbReference type="ARBA" id="ARBA00075195"/>
    </source>
</evidence>
<dbReference type="InterPro" id="IPR040238">
    <property type="entry name" value="TAL-like"/>
</dbReference>
<dbReference type="PANTHER" id="PTHR13864:SF25">
    <property type="entry name" value="PROTEIN LYL-1-LIKE ISOFORM X1-RELATED"/>
    <property type="match status" value="1"/>
</dbReference>
<reference evidence="7" key="1">
    <citation type="journal article" date="2016" name="Nat. Commun.">
        <title>The channel catfish genome sequence provides insights into the evolution of scale formation in teleosts.</title>
        <authorList>
            <person name="Liu Z."/>
            <person name="Liu S."/>
            <person name="Yao J."/>
            <person name="Bao L."/>
            <person name="Zhang J."/>
            <person name="Li Y."/>
            <person name="Jiang C."/>
            <person name="Sun L."/>
            <person name="Wang R."/>
            <person name="Zhang Y."/>
            <person name="Zhou T."/>
            <person name="Zeng Q."/>
            <person name="Fu Q."/>
            <person name="Gao S."/>
            <person name="Li N."/>
            <person name="Koren S."/>
            <person name="Jiang Y."/>
            <person name="Zimin A."/>
            <person name="Xu P."/>
            <person name="Phillippy A.M."/>
            <person name="Geng X."/>
            <person name="Song L."/>
            <person name="Sun F."/>
            <person name="Li C."/>
            <person name="Wang X."/>
            <person name="Chen A."/>
            <person name="Jin Y."/>
            <person name="Yuan Z."/>
            <person name="Yang Y."/>
            <person name="Tan S."/>
            <person name="Peatman E."/>
            <person name="Lu J."/>
            <person name="Qin Z."/>
            <person name="Dunham R."/>
            <person name="Li Z."/>
            <person name="Sonstegard T."/>
            <person name="Feng J."/>
            <person name="Danzmann R.G."/>
            <person name="Schroeder S."/>
            <person name="Scheffler B."/>
            <person name="Duke M.V."/>
            <person name="Ballard L."/>
            <person name="Kucuktas H."/>
            <person name="Kaltenboeck L."/>
            <person name="Liu H."/>
            <person name="Armbruster J."/>
            <person name="Xie Y."/>
            <person name="Kirby M.L."/>
            <person name="Tian Y."/>
            <person name="Flanagan M.E."/>
            <person name="Mu W."/>
            <person name="Waldbieser G.C."/>
        </authorList>
    </citation>
    <scope>NUCLEOTIDE SEQUENCE [LARGE SCALE GENOMIC DNA]</scope>
    <source>
        <strain evidence="7">SDA103</strain>
    </source>
</reference>
<evidence type="ECO:0000256" key="5">
    <source>
        <dbReference type="SAM" id="MobiDB-lite"/>
    </source>
</evidence>
<feature type="region of interest" description="Disordered" evidence="5">
    <location>
        <begin position="1"/>
        <end position="112"/>
    </location>
</feature>
<feature type="compositionally biased region" description="Polar residues" evidence="5">
    <location>
        <begin position="43"/>
        <end position="60"/>
    </location>
</feature>
<dbReference type="AlphaFoldDB" id="A0A2D0S576"/>
<dbReference type="FunFam" id="4.10.280.10:FF:000015">
    <property type="entry name" value="T-cell acute lymphocytic leukemia 1"/>
    <property type="match status" value="1"/>
</dbReference>
<gene>
    <name evidence="8 9 10 11" type="primary">lyl1</name>
</gene>
<dbReference type="GO" id="GO:0046983">
    <property type="term" value="F:protein dimerization activity"/>
    <property type="evidence" value="ECO:0007669"/>
    <property type="project" value="InterPro"/>
</dbReference>
<reference evidence="8 9" key="2">
    <citation type="submission" date="2025-04" db="UniProtKB">
        <authorList>
            <consortium name="RefSeq"/>
        </authorList>
    </citation>
    <scope>IDENTIFICATION</scope>
    <source>
        <tissue evidence="8 9">Blood</tissue>
    </source>
</reference>
<evidence type="ECO:0000313" key="11">
    <source>
        <dbReference type="RefSeq" id="XP_053540231.1"/>
    </source>
</evidence>
<dbReference type="OMA" id="PANMEMD"/>
<sequence>MMEKLESTVSPSPALSMTDPLTPPHTHSPCTSSPAANEANGIESGTSTNPSSPAISQLTEEANVEEKATAPEPATSLPNTSIPSISTSTATSTSNSTSTVVLSSPPSSSPAPLPPNIPVISLAHSKPPLPPIPITAAQLTALHPIPTVPHGPGELRLAQLAAFSGGPTATVPPPRALLPHQYLPGHPLLNSAFLSPSSSYGFFSNNRVKRRPSSHFELDLTDCPPQKLARRVFTNSRERWRQQNVNGAFSELRKLIPTHPPDKKLSKNEILRLAMKYINFLVKLLNDQANDSTAHSLTDSTEEDTSKMKGANQTMGNGDRDCSHVLHPDSTSPSQITPPPPAVRLALVTSHRNRDSTDSVIALTASPGSSCYGDTDSEETTGSQNSGIVKTSISEGMMEKMKEQIQTVMAGGYHR</sequence>
<dbReference type="PANTHER" id="PTHR13864">
    <property type="entry name" value="T-CELL ACUTE LYMPHOCYTIC LEUKEMIA/STEM CELL LEUKEMIA-RELATED"/>
    <property type="match status" value="1"/>
</dbReference>
<dbReference type="Pfam" id="PF00010">
    <property type="entry name" value="HLH"/>
    <property type="match status" value="1"/>
</dbReference>
<evidence type="ECO:0000313" key="9">
    <source>
        <dbReference type="RefSeq" id="XP_017337915.1"/>
    </source>
</evidence>
<keyword evidence="7" id="KW-1185">Reference proteome</keyword>
<feature type="region of interest" description="Disordered" evidence="5">
    <location>
        <begin position="354"/>
        <end position="386"/>
    </location>
</feature>
<evidence type="ECO:0000313" key="7">
    <source>
        <dbReference type="Proteomes" id="UP000221080"/>
    </source>
</evidence>
<dbReference type="Gene3D" id="4.10.280.10">
    <property type="entry name" value="Helix-loop-helix DNA-binding domain"/>
    <property type="match status" value="1"/>
</dbReference>
<keyword evidence="3" id="KW-0804">Transcription</keyword>
<keyword evidence="2" id="KW-0238">DNA-binding</keyword>
<dbReference type="CTD" id="4066"/>
<dbReference type="RefSeq" id="XP_047014985.1">
    <property type="nucleotide sequence ID" value="XM_047159029.2"/>
</dbReference>
<dbReference type="PROSITE" id="PS50888">
    <property type="entry name" value="BHLH"/>
    <property type="match status" value="1"/>
</dbReference>
<dbReference type="RefSeq" id="XP_017337915.1">
    <property type="nucleotide sequence ID" value="XM_017482426.3"/>
</dbReference>
<evidence type="ECO:0000313" key="10">
    <source>
        <dbReference type="RefSeq" id="XP_047014985.1"/>
    </source>
</evidence>
<dbReference type="CDD" id="cd19705">
    <property type="entry name" value="bHLH_TS_LYL1"/>
    <property type="match status" value="1"/>
</dbReference>